<dbReference type="InterPro" id="IPR040251">
    <property type="entry name" value="SEC31-like"/>
</dbReference>
<keyword evidence="7" id="KW-1185">Reference proteome</keyword>
<feature type="compositionally biased region" description="Pro residues" evidence="4">
    <location>
        <begin position="146"/>
        <end position="162"/>
    </location>
</feature>
<dbReference type="Gene3D" id="2.20.70.10">
    <property type="match status" value="1"/>
</dbReference>
<feature type="compositionally biased region" description="Low complexity" evidence="4">
    <location>
        <begin position="177"/>
        <end position="226"/>
    </location>
</feature>
<dbReference type="InterPro" id="IPR036020">
    <property type="entry name" value="WW_dom_sf"/>
</dbReference>
<dbReference type="PANTHER" id="PTHR13923:SF11">
    <property type="entry name" value="SECRETORY 31, ISOFORM D"/>
    <property type="match status" value="1"/>
</dbReference>
<dbReference type="Pfam" id="PF00397">
    <property type="entry name" value="WW"/>
    <property type="match status" value="1"/>
</dbReference>
<feature type="compositionally biased region" description="Polar residues" evidence="4">
    <location>
        <begin position="227"/>
        <end position="238"/>
    </location>
</feature>
<evidence type="ECO:0000259" key="5">
    <source>
        <dbReference type="PROSITE" id="PS50020"/>
    </source>
</evidence>
<dbReference type="InterPro" id="IPR001202">
    <property type="entry name" value="WW_dom"/>
</dbReference>
<keyword evidence="1" id="KW-0813">Transport</keyword>
<evidence type="ECO:0000256" key="2">
    <source>
        <dbReference type="ARBA" id="ARBA00022574"/>
    </source>
</evidence>
<evidence type="ECO:0000256" key="3">
    <source>
        <dbReference type="ARBA" id="ARBA00022737"/>
    </source>
</evidence>
<accession>A0ABQ6MD92</accession>
<reference evidence="6 7" key="1">
    <citation type="journal article" date="2023" name="Commun. Biol.">
        <title>Genome analysis of Parmales, the sister group of diatoms, reveals the evolutionary specialization of diatoms from phago-mixotrophs to photoautotrophs.</title>
        <authorList>
            <person name="Ban H."/>
            <person name="Sato S."/>
            <person name="Yoshikawa S."/>
            <person name="Yamada K."/>
            <person name="Nakamura Y."/>
            <person name="Ichinomiya M."/>
            <person name="Sato N."/>
            <person name="Blanc-Mathieu R."/>
            <person name="Endo H."/>
            <person name="Kuwata A."/>
            <person name="Ogata H."/>
        </authorList>
    </citation>
    <scope>NUCLEOTIDE SEQUENCE [LARGE SCALE GENOMIC DNA]</scope>
</reference>
<feature type="domain" description="WW" evidence="5">
    <location>
        <begin position="111"/>
        <end position="145"/>
    </location>
</feature>
<comment type="caution">
    <text evidence="6">The sequence shown here is derived from an EMBL/GenBank/DDBJ whole genome shotgun (WGS) entry which is preliminary data.</text>
</comment>
<dbReference type="SMART" id="SM00456">
    <property type="entry name" value="WW"/>
    <property type="match status" value="1"/>
</dbReference>
<keyword evidence="2" id="KW-0853">WD repeat</keyword>
<evidence type="ECO:0000256" key="1">
    <source>
        <dbReference type="ARBA" id="ARBA00022448"/>
    </source>
</evidence>
<protein>
    <recommendedName>
        <fullName evidence="5">WW domain-containing protein</fullName>
    </recommendedName>
</protein>
<keyword evidence="3" id="KW-0677">Repeat</keyword>
<evidence type="ECO:0000313" key="7">
    <source>
        <dbReference type="Proteomes" id="UP001165060"/>
    </source>
</evidence>
<evidence type="ECO:0000256" key="4">
    <source>
        <dbReference type="SAM" id="MobiDB-lite"/>
    </source>
</evidence>
<dbReference type="Gene3D" id="1.20.940.10">
    <property type="entry name" value="Functional domain of the splicing factor Prp18"/>
    <property type="match status" value="1"/>
</dbReference>
<dbReference type="PROSITE" id="PS01159">
    <property type="entry name" value="WW_DOMAIN_1"/>
    <property type="match status" value="1"/>
</dbReference>
<feature type="non-terminal residue" evidence="6">
    <location>
        <position position="1"/>
    </location>
</feature>
<dbReference type="SUPFAM" id="SSF51045">
    <property type="entry name" value="WW domain"/>
    <property type="match status" value="1"/>
</dbReference>
<dbReference type="CDD" id="cd00201">
    <property type="entry name" value="WW"/>
    <property type="match status" value="1"/>
</dbReference>
<feature type="region of interest" description="Disordered" evidence="4">
    <location>
        <begin position="59"/>
        <end position="120"/>
    </location>
</feature>
<feature type="region of interest" description="Disordered" evidence="4">
    <location>
        <begin position="259"/>
        <end position="290"/>
    </location>
</feature>
<proteinExistence type="predicted"/>
<evidence type="ECO:0000313" key="6">
    <source>
        <dbReference type="EMBL" id="GMI23940.1"/>
    </source>
</evidence>
<feature type="region of interest" description="Disordered" evidence="4">
    <location>
        <begin position="141"/>
        <end position="244"/>
    </location>
</feature>
<gene>
    <name evidence="6" type="ORF">TeGR_g6571</name>
</gene>
<name>A0ABQ6MD92_9STRA</name>
<dbReference type="PANTHER" id="PTHR13923">
    <property type="entry name" value="SEC31-RELATED PROTEIN"/>
    <property type="match status" value="1"/>
</dbReference>
<dbReference type="EMBL" id="BRYB01000144">
    <property type="protein sequence ID" value="GMI23940.1"/>
    <property type="molecule type" value="Genomic_DNA"/>
</dbReference>
<organism evidence="6 7">
    <name type="scientific">Tetraparma gracilis</name>
    <dbReference type="NCBI Taxonomy" id="2962635"/>
    <lineage>
        <taxon>Eukaryota</taxon>
        <taxon>Sar</taxon>
        <taxon>Stramenopiles</taxon>
        <taxon>Ochrophyta</taxon>
        <taxon>Bolidophyceae</taxon>
        <taxon>Parmales</taxon>
        <taxon>Triparmaceae</taxon>
        <taxon>Tetraparma</taxon>
    </lineage>
</organism>
<feature type="compositionally biased region" description="Low complexity" evidence="4">
    <location>
        <begin position="59"/>
        <end position="109"/>
    </location>
</feature>
<dbReference type="PROSITE" id="PS50020">
    <property type="entry name" value="WW_DOMAIN_2"/>
    <property type="match status" value="1"/>
</dbReference>
<sequence length="400" mass="41816">GLFAVASKYARANSQSCAILRDRIFNASDDAGKQLMMQANGGQPAAFPFERTQINPTAQQPVQQQQQYNQPVAAQQQAQPVAAQQPVQQQQYNQPVAAQPQQPAAAQPASNQLPPGWLSMTDPSSGRVYYANQQTGETSWTLPAAVTPPPAPVAAQPTPAPAAQPAYTQPSSPHPAQPAAYQQPAPASYAQPQPTPAAPVQAAPMTSQPGYAQQPMQPQQPAAAPATSNSPGPKTSLANKYGDGFVSSASNPELAAQYGNIGTQNPYNGESRPGAAATGGGGTLSAEPAVPTVIDPANQPIVDGLNHFIATLGAMPLLSSEKKQLAEVQKGVALLTTKLTQHAVDADTCAKTLQLLGMLGARDYAGANVVNTALANTVWKEHKDWLKGIKFLMQLVAKKM</sequence>
<dbReference type="Proteomes" id="UP001165060">
    <property type="component" value="Unassembled WGS sequence"/>
</dbReference>